<dbReference type="InterPro" id="IPR052560">
    <property type="entry name" value="RdDP_mobile_element"/>
</dbReference>
<accession>A0A8X6F8C1</accession>
<dbReference type="AlphaFoldDB" id="A0A8X6F8C1"/>
<proteinExistence type="predicted"/>
<evidence type="ECO:0000313" key="2">
    <source>
        <dbReference type="Proteomes" id="UP000887116"/>
    </source>
</evidence>
<comment type="caution">
    <text evidence="1">The sequence shown here is derived from an EMBL/GenBank/DDBJ whole genome shotgun (WGS) entry which is preliminary data.</text>
</comment>
<evidence type="ECO:0000313" key="1">
    <source>
        <dbReference type="EMBL" id="GFQ72747.1"/>
    </source>
</evidence>
<dbReference type="PANTHER" id="PTHR36688:SF2">
    <property type="entry name" value="ENDONUCLEASE_EXONUCLEASE_PHOSPHATASE DOMAIN-CONTAINING PROTEIN"/>
    <property type="match status" value="1"/>
</dbReference>
<organism evidence="1 2">
    <name type="scientific">Trichonephila clavata</name>
    <name type="common">Joro spider</name>
    <name type="synonym">Nephila clavata</name>
    <dbReference type="NCBI Taxonomy" id="2740835"/>
    <lineage>
        <taxon>Eukaryota</taxon>
        <taxon>Metazoa</taxon>
        <taxon>Ecdysozoa</taxon>
        <taxon>Arthropoda</taxon>
        <taxon>Chelicerata</taxon>
        <taxon>Arachnida</taxon>
        <taxon>Araneae</taxon>
        <taxon>Araneomorphae</taxon>
        <taxon>Entelegynae</taxon>
        <taxon>Araneoidea</taxon>
        <taxon>Nephilidae</taxon>
        <taxon>Trichonephila</taxon>
    </lineage>
</organism>
<name>A0A8X6F8C1_TRICU</name>
<protein>
    <submittedName>
        <fullName evidence="1">Uncharacterized protein</fullName>
    </submittedName>
</protein>
<keyword evidence="2" id="KW-1185">Reference proteome</keyword>
<dbReference type="EMBL" id="BMAO01031146">
    <property type="protein sequence ID" value="GFQ72747.1"/>
    <property type="molecule type" value="Genomic_DNA"/>
</dbReference>
<sequence length="323" mass="37265">MDIRLSVCGVHDRSLLNKDSDPTFLSFGGATSHPDLVLAHPNLLNQITHTLLPAPGGARHKLLVAELNSGFGRYREPRFPRWNLKKANWTRYQDLTDYLVREVMTDETDNADRAVDKFTEIILACAISCIPREQRKMFSPFWNKELHTLKENRDKARNKAESTGMMSDCIELRKQQTCLRRAIREAKRQTYRGFVENLDFRRGALSAHQFLSRLNNQKEKEMSPLGLQISCLHLKERLSGLLINTTQTLVTIDPTLRSERNSLGVHRSVLTKNWRTFLTRLSHIGNLNVALSNFLRGKVRGRMVSCLNFLLISLTRQWEFHLN</sequence>
<gene>
    <name evidence="1" type="primary">AVEN_151571_1</name>
    <name evidence="1" type="ORF">TNCT_333931</name>
</gene>
<dbReference type="PANTHER" id="PTHR36688">
    <property type="entry name" value="ENDO/EXONUCLEASE/PHOSPHATASE DOMAIN-CONTAINING PROTEIN"/>
    <property type="match status" value="1"/>
</dbReference>
<dbReference type="Proteomes" id="UP000887116">
    <property type="component" value="Unassembled WGS sequence"/>
</dbReference>
<dbReference type="OrthoDB" id="6620533at2759"/>
<reference evidence="1" key="1">
    <citation type="submission" date="2020-07" db="EMBL/GenBank/DDBJ databases">
        <title>Multicomponent nature underlies the extraordinary mechanical properties of spider dragline silk.</title>
        <authorList>
            <person name="Kono N."/>
            <person name="Nakamura H."/>
            <person name="Mori M."/>
            <person name="Yoshida Y."/>
            <person name="Ohtoshi R."/>
            <person name="Malay A.D."/>
            <person name="Moran D.A.P."/>
            <person name="Tomita M."/>
            <person name="Numata K."/>
            <person name="Arakawa K."/>
        </authorList>
    </citation>
    <scope>NUCLEOTIDE SEQUENCE</scope>
</reference>